<dbReference type="GO" id="GO:0030215">
    <property type="term" value="F:semaphorin receptor binding"/>
    <property type="evidence" value="ECO:0007669"/>
    <property type="project" value="InterPro"/>
</dbReference>
<evidence type="ECO:0000256" key="3">
    <source>
        <dbReference type="ARBA" id="ARBA00023136"/>
    </source>
</evidence>
<dbReference type="GO" id="GO:0030335">
    <property type="term" value="P:positive regulation of cell migration"/>
    <property type="evidence" value="ECO:0007669"/>
    <property type="project" value="TreeGrafter"/>
</dbReference>
<keyword evidence="3" id="KW-0472">Membrane</keyword>
<dbReference type="RefSeq" id="XP_029987109.1">
    <property type="nucleotide sequence ID" value="XM_030131249.1"/>
</dbReference>
<keyword evidence="7" id="KW-0732">Signal</keyword>
<dbReference type="GO" id="GO:0043931">
    <property type="term" value="P:ossification involved in bone maturation"/>
    <property type="evidence" value="ECO:0007669"/>
    <property type="project" value="TreeGrafter"/>
</dbReference>
<dbReference type="Gene3D" id="2.60.40.10">
    <property type="entry name" value="Immunoglobulins"/>
    <property type="match status" value="1"/>
</dbReference>
<dbReference type="Proteomes" id="UP000472271">
    <property type="component" value="Chromosome 3"/>
</dbReference>
<evidence type="ECO:0000256" key="5">
    <source>
        <dbReference type="ARBA" id="ARBA00023180"/>
    </source>
</evidence>
<dbReference type="GO" id="GO:0071526">
    <property type="term" value="P:semaphorin-plexin signaling pathway"/>
    <property type="evidence" value="ECO:0007669"/>
    <property type="project" value="TreeGrafter"/>
</dbReference>
<dbReference type="OrthoDB" id="9988752at2759"/>
<dbReference type="Pfam" id="PF01403">
    <property type="entry name" value="Sema"/>
    <property type="match status" value="1"/>
</dbReference>
<dbReference type="Ensembl" id="ENSSORT00005012406.1">
    <property type="protein sequence ID" value="ENSSORP00005012014.1"/>
    <property type="gene ID" value="ENSSORG00005006373.1"/>
</dbReference>
<dbReference type="GO" id="GO:0005886">
    <property type="term" value="C:plasma membrane"/>
    <property type="evidence" value="ECO:0007669"/>
    <property type="project" value="TreeGrafter"/>
</dbReference>
<dbReference type="InParanoid" id="A0A672Z5D7"/>
<dbReference type="GO" id="GO:0007411">
    <property type="term" value="P:axon guidance"/>
    <property type="evidence" value="ECO:0007669"/>
    <property type="project" value="TreeGrafter"/>
</dbReference>
<dbReference type="GO" id="GO:0000122">
    <property type="term" value="P:negative regulation of transcription by RNA polymerase II"/>
    <property type="evidence" value="ECO:0007669"/>
    <property type="project" value="TreeGrafter"/>
</dbReference>
<feature type="chain" id="PRO_5025347166" evidence="7">
    <location>
        <begin position="22"/>
        <end position="625"/>
    </location>
</feature>
<dbReference type="PANTHER" id="PTHR11036:SF144">
    <property type="entry name" value="SEMAPHORIN-7A-LIKE"/>
    <property type="match status" value="1"/>
</dbReference>
<comment type="subcellular location">
    <subcellularLocation>
        <location evidence="1">Membrane</location>
    </subcellularLocation>
</comment>
<dbReference type="InterPro" id="IPR016201">
    <property type="entry name" value="PSI"/>
</dbReference>
<dbReference type="Gene3D" id="3.30.1680.10">
    <property type="entry name" value="ligand-binding face of the semaphorins, domain 2"/>
    <property type="match status" value="1"/>
</dbReference>
<dbReference type="GeneID" id="115417235"/>
<evidence type="ECO:0000313" key="9">
    <source>
        <dbReference type="Ensembl" id="ENSSORP00005012014.1"/>
    </source>
</evidence>
<dbReference type="InterPro" id="IPR013783">
    <property type="entry name" value="Ig-like_fold"/>
</dbReference>
<dbReference type="InterPro" id="IPR036352">
    <property type="entry name" value="Semap_dom_sf"/>
</dbReference>
<dbReference type="PROSITE" id="PS51004">
    <property type="entry name" value="SEMA"/>
    <property type="match status" value="1"/>
</dbReference>
<dbReference type="InterPro" id="IPR002165">
    <property type="entry name" value="Plexin_repeat"/>
</dbReference>
<evidence type="ECO:0000256" key="4">
    <source>
        <dbReference type="ARBA" id="ARBA00023157"/>
    </source>
</evidence>
<dbReference type="SMART" id="SM00423">
    <property type="entry name" value="PSI"/>
    <property type="match status" value="1"/>
</dbReference>
<dbReference type="PANTHER" id="PTHR11036">
    <property type="entry name" value="SEMAPHORIN"/>
    <property type="match status" value="1"/>
</dbReference>
<evidence type="ECO:0000256" key="6">
    <source>
        <dbReference type="PROSITE-ProRule" id="PRU00352"/>
    </source>
</evidence>
<dbReference type="SUPFAM" id="SSF101912">
    <property type="entry name" value="Sema domain"/>
    <property type="match status" value="1"/>
</dbReference>
<evidence type="ECO:0000256" key="2">
    <source>
        <dbReference type="ARBA" id="ARBA00009492"/>
    </source>
</evidence>
<reference evidence="9" key="2">
    <citation type="submission" date="2025-08" db="UniProtKB">
        <authorList>
            <consortium name="Ensembl"/>
        </authorList>
    </citation>
    <scope>IDENTIFICATION</scope>
</reference>
<feature type="domain" description="Sema" evidence="8">
    <location>
        <begin position="1"/>
        <end position="457"/>
    </location>
</feature>
<dbReference type="GO" id="GO:0005615">
    <property type="term" value="C:extracellular space"/>
    <property type="evidence" value="ECO:0007669"/>
    <property type="project" value="TreeGrafter"/>
</dbReference>
<dbReference type="Gene3D" id="2.130.10.10">
    <property type="entry name" value="YVTN repeat-like/Quinoprotein amine dehydrogenase"/>
    <property type="match status" value="1"/>
</dbReference>
<dbReference type="AlphaFoldDB" id="A0A672Z5D7"/>
<evidence type="ECO:0000256" key="1">
    <source>
        <dbReference type="ARBA" id="ARBA00004370"/>
    </source>
</evidence>
<dbReference type="SMART" id="SM00630">
    <property type="entry name" value="Sema"/>
    <property type="match status" value="1"/>
</dbReference>
<evidence type="ECO:0000259" key="8">
    <source>
        <dbReference type="PROSITE" id="PS51004"/>
    </source>
</evidence>
<keyword evidence="4" id="KW-1015">Disulfide bond</keyword>
<keyword evidence="5" id="KW-0325">Glycoprotein</keyword>
<reference evidence="9" key="3">
    <citation type="submission" date="2025-09" db="UniProtKB">
        <authorList>
            <consortium name="Ensembl"/>
        </authorList>
    </citation>
    <scope>IDENTIFICATION</scope>
</reference>
<accession>A0A672Z5D7</accession>
<sequence length="625" mass="70586">MELLRLEIYLLFSCLSSFSEASLTHFPRMTFTGEESTMTKMPLHFLPLKILMEAETDVVTAVGGLQINTFNFHTEQAVERTVEWEDCISSGAQQRDCSYNITVAHKMEGNYMFVCGSNGRETLCCNMSTAETSAKCVPSNNVRKIKESIREFSIKGHEQSALVESAGDDDFYITVSGSQDYVGINKFGRHRVGPVDHDKEQYYVGLMVGRQVDPGQDKVYAFYKEKNEDPGLDNEMWLPFVTQVCMSDIGGPKNNMQFSWTSQLNARLFCGDPVNRKHYSELVDVATVPAENWMDTRVYALFRNEWGISAVCVYNMQDIDQTFRTSPFKGSDRQHQRPRTCVSDSTKIPLEILRLIKTTSEMEDWVQPVDSSGPLHHNYTHISVDNVEDKMKNSHRVLFLSLHNGGVHKVMQSKNQTFIIAEYRPFGQRAHIHGITLNPSSRKLYVSSRGQLVQLDVADCAQYGDTCEDCVLARDPYCSWINEQCTAETQGEWQDVEHGNSGICKSVSKTSKYLASASGILSDDTITLPLEAKYFLSCPISSHHAEYTWNHPESTTSCNPKDQQCLHLIDRMSHEQVGTYLCVSKEMGYTKVLAKYQLQLESRAGSWSSGMLVWVCLVAALLVLT</sequence>
<dbReference type="InterPro" id="IPR001627">
    <property type="entry name" value="Semap_dom"/>
</dbReference>
<dbReference type="InterPro" id="IPR015943">
    <property type="entry name" value="WD40/YVTN_repeat-like_dom_sf"/>
</dbReference>
<dbReference type="SUPFAM" id="SSF103575">
    <property type="entry name" value="Plexin repeat"/>
    <property type="match status" value="1"/>
</dbReference>
<dbReference type="InterPro" id="IPR027231">
    <property type="entry name" value="Semaphorin"/>
</dbReference>
<reference evidence="9" key="1">
    <citation type="submission" date="2019-06" db="EMBL/GenBank/DDBJ databases">
        <authorList>
            <consortium name="Wellcome Sanger Institute Data Sharing"/>
        </authorList>
    </citation>
    <scope>NUCLEOTIDE SEQUENCE [LARGE SCALE GENOMIC DNA]</scope>
</reference>
<evidence type="ECO:0000313" key="10">
    <source>
        <dbReference type="Proteomes" id="UP000472271"/>
    </source>
</evidence>
<comment type="caution">
    <text evidence="6">Lacks conserved residue(s) required for the propagation of feature annotation.</text>
</comment>
<gene>
    <name evidence="9" type="primary">LOC115417235</name>
</gene>
<protein>
    <submittedName>
        <fullName evidence="9">Semaphorin-7A-like</fullName>
    </submittedName>
</protein>
<dbReference type="Pfam" id="PF01437">
    <property type="entry name" value="PSI"/>
    <property type="match status" value="1"/>
</dbReference>
<dbReference type="GO" id="GO:0045499">
    <property type="term" value="F:chemorepellent activity"/>
    <property type="evidence" value="ECO:0007669"/>
    <property type="project" value="TreeGrafter"/>
</dbReference>
<feature type="signal peptide" evidence="7">
    <location>
        <begin position="1"/>
        <end position="21"/>
    </location>
</feature>
<evidence type="ECO:0000256" key="7">
    <source>
        <dbReference type="SAM" id="SignalP"/>
    </source>
</evidence>
<keyword evidence="10" id="KW-1185">Reference proteome</keyword>
<dbReference type="GO" id="GO:0001755">
    <property type="term" value="P:neural crest cell migration"/>
    <property type="evidence" value="ECO:0007669"/>
    <property type="project" value="TreeGrafter"/>
</dbReference>
<comment type="similarity">
    <text evidence="2">Belongs to the semaphorin family.</text>
</comment>
<proteinExistence type="inferred from homology"/>
<name>A0A672Z5D7_9TELE</name>
<dbReference type="FunFam" id="2.60.40.10:FF:001170">
    <property type="entry name" value="Sema domain, immunoglobulin domain (Ig), short basic domain, secreted, (Semaphorin) 3F"/>
    <property type="match status" value="1"/>
</dbReference>
<organism evidence="9 10">
    <name type="scientific">Sphaeramia orbicularis</name>
    <name type="common">orbiculate cardinalfish</name>
    <dbReference type="NCBI Taxonomy" id="375764"/>
    <lineage>
        <taxon>Eukaryota</taxon>
        <taxon>Metazoa</taxon>
        <taxon>Chordata</taxon>
        <taxon>Craniata</taxon>
        <taxon>Vertebrata</taxon>
        <taxon>Euteleostomi</taxon>
        <taxon>Actinopterygii</taxon>
        <taxon>Neopterygii</taxon>
        <taxon>Teleostei</taxon>
        <taxon>Neoteleostei</taxon>
        <taxon>Acanthomorphata</taxon>
        <taxon>Gobiaria</taxon>
        <taxon>Kurtiformes</taxon>
        <taxon>Apogonoidei</taxon>
        <taxon>Apogonidae</taxon>
        <taxon>Apogoninae</taxon>
        <taxon>Sphaeramia</taxon>
    </lineage>
</organism>